<dbReference type="PANTHER" id="PTHR12706">
    <property type="entry name" value="STRAWBERRY NOTCH-RELATED"/>
    <property type="match status" value="1"/>
</dbReference>
<dbReference type="FunFam" id="3.40.50.300:FF:000342">
    <property type="entry name" value="Protein strawberry notch homolog 2"/>
    <property type="match status" value="1"/>
</dbReference>
<evidence type="ECO:0000256" key="2">
    <source>
        <dbReference type="ARBA" id="ARBA00023015"/>
    </source>
</evidence>
<feature type="domain" description="SBNO alpha/beta" evidence="7">
    <location>
        <begin position="1110"/>
        <end position="1217"/>
    </location>
</feature>
<feature type="compositionally biased region" description="Low complexity" evidence="4">
    <location>
        <begin position="181"/>
        <end position="209"/>
    </location>
</feature>
<feature type="region of interest" description="Disordered" evidence="4">
    <location>
        <begin position="173"/>
        <end position="209"/>
    </location>
</feature>
<dbReference type="Pfam" id="PF13872">
    <property type="entry name" value="AAA_34"/>
    <property type="match status" value="1"/>
</dbReference>
<evidence type="ECO:0000313" key="8">
    <source>
        <dbReference type="EMBL" id="KOF85182.1"/>
    </source>
</evidence>
<dbReference type="GO" id="GO:0005634">
    <property type="term" value="C:nucleus"/>
    <property type="evidence" value="ECO:0007669"/>
    <property type="project" value="TreeGrafter"/>
</dbReference>
<feature type="compositionally biased region" description="Polar residues" evidence="4">
    <location>
        <begin position="76"/>
        <end position="103"/>
    </location>
</feature>
<dbReference type="Gene3D" id="3.30.160.60">
    <property type="entry name" value="Classic Zinc Finger"/>
    <property type="match status" value="1"/>
</dbReference>
<dbReference type="PANTHER" id="PTHR12706:SF33">
    <property type="entry name" value="PROTEIN WITH HELICASE_C DOMAIN"/>
    <property type="match status" value="1"/>
</dbReference>
<dbReference type="Gene3D" id="3.40.50.300">
    <property type="entry name" value="P-loop containing nucleotide triphosphate hydrolases"/>
    <property type="match status" value="1"/>
</dbReference>
<feature type="domain" description="Strawberry notch AAA" evidence="6">
    <location>
        <begin position="333"/>
        <end position="642"/>
    </location>
</feature>
<dbReference type="OrthoDB" id="421838at2759"/>
<dbReference type="KEGG" id="obi:106872350"/>
<dbReference type="SUPFAM" id="SSF52540">
    <property type="entry name" value="P-loop containing nucleoside triphosphate hydrolases"/>
    <property type="match status" value="2"/>
</dbReference>
<dbReference type="EMBL" id="KQ418957">
    <property type="protein sequence ID" value="KOF85181.1"/>
    <property type="molecule type" value="Genomic_DNA"/>
</dbReference>
<feature type="domain" description="Strawberry notch helicase C" evidence="5">
    <location>
        <begin position="786"/>
        <end position="1073"/>
    </location>
</feature>
<dbReference type="EMBL" id="KQ418957">
    <property type="protein sequence ID" value="KOF85183.1"/>
    <property type="molecule type" value="Genomic_DNA"/>
</dbReference>
<reference evidence="8" key="1">
    <citation type="submission" date="2015-07" db="EMBL/GenBank/DDBJ databases">
        <title>MeaNS - Measles Nucleotide Surveillance Program.</title>
        <authorList>
            <person name="Tran T."/>
            <person name="Druce J."/>
        </authorList>
    </citation>
    <scope>NUCLEOTIDE SEQUENCE</scope>
    <source>
        <strain evidence="8">UCB-OBI-ISO-001</strain>
        <tissue evidence="8">Gonad</tissue>
    </source>
</reference>
<dbReference type="GO" id="GO:0031490">
    <property type="term" value="F:chromatin DNA binding"/>
    <property type="evidence" value="ECO:0007669"/>
    <property type="project" value="TreeGrafter"/>
</dbReference>
<dbReference type="Pfam" id="PF25373">
    <property type="entry name" value="SBNO"/>
    <property type="match status" value="1"/>
</dbReference>
<evidence type="ECO:0000256" key="1">
    <source>
        <dbReference type="ARBA" id="ARBA00006992"/>
    </source>
</evidence>
<gene>
    <name evidence="8" type="ORF">OCBIM_22020736mg</name>
</gene>
<evidence type="ECO:0000256" key="3">
    <source>
        <dbReference type="ARBA" id="ARBA00023163"/>
    </source>
</evidence>
<dbReference type="OMA" id="DGFYCSK"/>
<organism evidence="8">
    <name type="scientific">Octopus bimaculoides</name>
    <name type="common">California two-spotted octopus</name>
    <dbReference type="NCBI Taxonomy" id="37653"/>
    <lineage>
        <taxon>Eukaryota</taxon>
        <taxon>Metazoa</taxon>
        <taxon>Spiralia</taxon>
        <taxon>Lophotrochozoa</taxon>
        <taxon>Mollusca</taxon>
        <taxon>Cephalopoda</taxon>
        <taxon>Coleoidea</taxon>
        <taxon>Octopodiformes</taxon>
        <taxon>Octopoda</taxon>
        <taxon>Incirrata</taxon>
        <taxon>Octopodidae</taxon>
        <taxon>Octopus</taxon>
    </lineage>
</organism>
<sequence length="1504" mass="165715">MNPTLSLEQLLTATQQQQQYEDNVRQMQLSTPPPSQTSAFSEPESLIPSLLSQLLAPPSPPLVSMASGSIPECSEVTMSTQHLQPSYSQPLEPSETSISSTDQPELKIPSLLETPDSSTLLSSSDSLTSTPMHQSVSSLTSLLLSSSPPPISKPEASVSYSTASSQLSGLLSTTVPQSTDTTPISLPSSSVTLVSTSTSSPSVTATSTTITTTTTTTTTTISTTSSSSSSSSPITVQSPEAAIASIMSASSRMILQHQAAGLLSPAAAQQYLEMMRTRATNYATATTAVHQKLLDDLNEELGKLANDGVEESVSQEVFAKFEHREILPGCCSHPGDIVEAGSLASLLLPDAWYPLTSVFPPEKLKSGQLSSLQLEGILYACQKHQTVLPNGHRAGFFIGDGAGVGKGRQVSGIILDNYCRGRLRHIWFSISADLVVDARRDLRDIGCHIKVIDGCNELDRNTRVFGLSPDFKEGVVFSTYATLVSSVQRGALRGGRQSRLQQLINWCGGKDFDGCLIFDECHKAKNFVPGREHASTKVANAVMTIQRLLPKARVIYCSATGVSDVKNMAFMERLGLWGDGAPFPSFENFLDCMSRKGLGAAEMLAMEMKSSGMYVSRGLSFKQAEFITVEAELTTEQMKTYDIAAYIWNELRKALSTALHRTNCGNNRIWTQYWSSHQRFFKQLCMGMKVPTIIQHAQEALQQGHCVVIGLQTTGEASLENELGRNKGVTGFVSLCREILTRFIRIYFPTMIECGMNEERREDEWCKEAKSMLLKYASEIELPDSPLDSIIDQLGGPEAVAEMTGRRGRVVRSNDTGCPRYELRDSLSSGSSSELESLNVNERNNFMDGRKLVAIISDAASTGISLHADVRAPNQRRRHHLTIELPWSADKAVQQLGRSHRSNQSSGPLYKLVTTNLGGERRFAAAVARRLQSLGALTKGDRRAATGADLTEFNFDTPYGRSALRVMYQYTCMSELVPGIAFNSVKQNVDTIDNFHKILQDCLILMGIVDMDPVKFTVQVKKEDLGNVGKFLNRILGLPVMKQNLIFNYFIQCLDITIQNAKREGKYNEGLLDITASSVEMVGEPKEVFKDLTKGNTVTKLVVLNVDRGMKYEQALSMYENHKGKGGFYLSKGQPFGRKLCLLALSKDNSKNIFKVARPNTGVSAFEMEKSDLHAKYSKISLIDAEKAWQEQHEATEDHCMHGRLCRNRGACTVGSRCYFMHLLCGSIITLMSVLEAVIARHSYQMHLSKAESSIRVVRIQLNNGERVVGIRYPERLIGEVEKVLREHQLVNQLQMMNNNSSTQTNDTVIPNFNSSSNKFIIEAASPVIPKYVNKAFTPQFNMHSFFKPNARSHVMPSSMSRSSCKVRPMEQNLVNDSNNQLMPYNSAPAQHSLSIASSATSNNFNKGVSCSAICSSSESSITSDPYKMNMSRKRRFNNYSFDNCIDMNRNCKQQTLVSLFAKNTVNRLESPLVTSQQCPVCSMNFELGTTNDQINAHVDNCLL</sequence>
<evidence type="ECO:0000259" key="7">
    <source>
        <dbReference type="Pfam" id="PF25373"/>
    </source>
</evidence>
<protein>
    <submittedName>
        <fullName evidence="8">Uncharacterized protein</fullName>
    </submittedName>
</protein>
<feature type="region of interest" description="Disordered" evidence="4">
    <location>
        <begin position="76"/>
        <end position="104"/>
    </location>
</feature>
<evidence type="ECO:0000256" key="4">
    <source>
        <dbReference type="SAM" id="MobiDB-lite"/>
    </source>
</evidence>
<dbReference type="Pfam" id="PF13871">
    <property type="entry name" value="Helicase_C_4"/>
    <property type="match status" value="1"/>
</dbReference>
<dbReference type="GO" id="GO:0006355">
    <property type="term" value="P:regulation of DNA-templated transcription"/>
    <property type="evidence" value="ECO:0007669"/>
    <property type="project" value="InterPro"/>
</dbReference>
<keyword evidence="2" id="KW-0805">Transcription regulation</keyword>
<dbReference type="GO" id="GO:0042393">
    <property type="term" value="F:histone binding"/>
    <property type="evidence" value="ECO:0007669"/>
    <property type="project" value="TreeGrafter"/>
</dbReference>
<dbReference type="InterPro" id="IPR039187">
    <property type="entry name" value="SNO_AAA"/>
</dbReference>
<evidence type="ECO:0000259" key="6">
    <source>
        <dbReference type="Pfam" id="PF13872"/>
    </source>
</evidence>
<feature type="region of interest" description="Disordered" evidence="4">
    <location>
        <begin position="114"/>
        <end position="133"/>
    </location>
</feature>
<dbReference type="EMBL" id="KQ418957">
    <property type="protein sequence ID" value="KOF85182.1"/>
    <property type="molecule type" value="Genomic_DNA"/>
</dbReference>
<dbReference type="InterPro" id="IPR026937">
    <property type="entry name" value="SBNO_Helicase_C_dom"/>
</dbReference>
<dbReference type="InterPro" id="IPR027417">
    <property type="entry name" value="P-loop_NTPase"/>
</dbReference>
<dbReference type="InterPro" id="IPR026741">
    <property type="entry name" value="SNO"/>
</dbReference>
<name>A0A0L8H7L5_OCTBM</name>
<proteinExistence type="inferred from homology"/>
<keyword evidence="3" id="KW-0804">Transcription</keyword>
<dbReference type="InterPro" id="IPR057332">
    <property type="entry name" value="SBNO_a/b_dom"/>
</dbReference>
<evidence type="ECO:0000259" key="5">
    <source>
        <dbReference type="Pfam" id="PF13871"/>
    </source>
</evidence>
<accession>A0A0L8H7L5</accession>
<comment type="similarity">
    <text evidence="1">Belongs to the SBNO family.</text>
</comment>